<keyword evidence="2 4" id="KW-0560">Oxidoreductase</keyword>
<organism evidence="7 8">
    <name type="scientific">Nocardioides lianchengensis</name>
    <dbReference type="NCBI Taxonomy" id="1045774"/>
    <lineage>
        <taxon>Bacteria</taxon>
        <taxon>Bacillati</taxon>
        <taxon>Actinomycetota</taxon>
        <taxon>Actinomycetes</taxon>
        <taxon>Propionibacteriales</taxon>
        <taxon>Nocardioidaceae</taxon>
        <taxon>Nocardioides</taxon>
    </lineage>
</organism>
<name>A0A1G6TVW5_9ACTN</name>
<evidence type="ECO:0000256" key="2">
    <source>
        <dbReference type="ARBA" id="ARBA00023002"/>
    </source>
</evidence>
<comment type="similarity">
    <text evidence="1 4">Belongs to the D-isomer specific 2-hydroxyacid dehydrogenase family.</text>
</comment>
<dbReference type="Pfam" id="PF02826">
    <property type="entry name" value="2-Hacid_dh_C"/>
    <property type="match status" value="1"/>
</dbReference>
<accession>A0A1G6TVW5</accession>
<keyword evidence="3" id="KW-0520">NAD</keyword>
<evidence type="ECO:0000256" key="1">
    <source>
        <dbReference type="ARBA" id="ARBA00005854"/>
    </source>
</evidence>
<dbReference type="InterPro" id="IPR036291">
    <property type="entry name" value="NAD(P)-bd_dom_sf"/>
</dbReference>
<protein>
    <submittedName>
        <fullName evidence="7">Phosphoglycerate dehydrogenase</fullName>
    </submittedName>
</protein>
<dbReference type="InterPro" id="IPR006140">
    <property type="entry name" value="D-isomer_DH_NAD-bd"/>
</dbReference>
<evidence type="ECO:0000256" key="3">
    <source>
        <dbReference type="ARBA" id="ARBA00023027"/>
    </source>
</evidence>
<dbReference type="CDD" id="cd12169">
    <property type="entry name" value="PGDH_like_1"/>
    <property type="match status" value="1"/>
</dbReference>
<dbReference type="SUPFAM" id="SSF51735">
    <property type="entry name" value="NAD(P)-binding Rossmann-fold domains"/>
    <property type="match status" value="1"/>
</dbReference>
<reference evidence="7 8" key="1">
    <citation type="submission" date="2016-10" db="EMBL/GenBank/DDBJ databases">
        <authorList>
            <person name="de Groot N.N."/>
        </authorList>
    </citation>
    <scope>NUCLEOTIDE SEQUENCE [LARGE SCALE GENOMIC DNA]</scope>
    <source>
        <strain evidence="7 8">CGMCC 4.6858</strain>
    </source>
</reference>
<feature type="domain" description="D-isomer specific 2-hydroxyacid dehydrogenase NAD-binding" evidence="6">
    <location>
        <begin position="109"/>
        <end position="281"/>
    </location>
</feature>
<proteinExistence type="inferred from homology"/>
<sequence>MLCVILDDYQGVAASYADWSTLPVTVQVVREHLDPDATAAALAGAEVVVLMRERTPLGRDLLDRLPDLRLVVTTGMRNASIDLDACRERGIPVCGTASSKTSTAELTWALLLGLLRQVGPESRSLAAGGWQTTVGADLAGRTLGLLGLGAIGSRVARVATAFEMDVVAWSPHLTGERATAGGARLVGRDELFATADVLSIHLVLAGATRGIVGARELGLLRASAYLVNTSRAGLVDTAALRRALDAGTLAGAALDVYDVEPLPAGDPFRDHPRVLATPHLGYVTQDNYRRFFTQAVEDVAAWLGGEPVRLLT</sequence>
<evidence type="ECO:0000259" key="6">
    <source>
        <dbReference type="Pfam" id="PF02826"/>
    </source>
</evidence>
<gene>
    <name evidence="7" type="ORF">SAMN05421872_107215</name>
</gene>
<dbReference type="STRING" id="1045774.SAMN05421872_107215"/>
<dbReference type="Pfam" id="PF00389">
    <property type="entry name" value="2-Hacid_dh"/>
    <property type="match status" value="1"/>
</dbReference>
<evidence type="ECO:0000313" key="8">
    <source>
        <dbReference type="Proteomes" id="UP000199034"/>
    </source>
</evidence>
<evidence type="ECO:0000259" key="5">
    <source>
        <dbReference type="Pfam" id="PF00389"/>
    </source>
</evidence>
<dbReference type="SUPFAM" id="SSF52283">
    <property type="entry name" value="Formate/glycerate dehydrogenase catalytic domain-like"/>
    <property type="match status" value="1"/>
</dbReference>
<dbReference type="InterPro" id="IPR050857">
    <property type="entry name" value="D-2-hydroxyacid_DH"/>
</dbReference>
<dbReference type="EMBL" id="FMZM01000007">
    <property type="protein sequence ID" value="SDD33181.1"/>
    <property type="molecule type" value="Genomic_DNA"/>
</dbReference>
<evidence type="ECO:0000313" key="7">
    <source>
        <dbReference type="EMBL" id="SDD33181.1"/>
    </source>
</evidence>
<dbReference type="InterPro" id="IPR006139">
    <property type="entry name" value="D-isomer_2_OHA_DH_cat_dom"/>
</dbReference>
<dbReference type="Proteomes" id="UP000199034">
    <property type="component" value="Unassembled WGS sequence"/>
</dbReference>
<dbReference type="GO" id="GO:0016616">
    <property type="term" value="F:oxidoreductase activity, acting on the CH-OH group of donors, NAD or NADP as acceptor"/>
    <property type="evidence" value="ECO:0007669"/>
    <property type="project" value="InterPro"/>
</dbReference>
<evidence type="ECO:0000256" key="4">
    <source>
        <dbReference type="RuleBase" id="RU003719"/>
    </source>
</evidence>
<dbReference type="RefSeq" id="WP_170867068.1">
    <property type="nucleotide sequence ID" value="NZ_FMZM01000007.1"/>
</dbReference>
<dbReference type="AlphaFoldDB" id="A0A1G6TVW5"/>
<dbReference type="PANTHER" id="PTHR42789:SF1">
    <property type="entry name" value="D-ISOMER SPECIFIC 2-HYDROXYACID DEHYDROGENASE FAMILY PROTEIN (AFU_ORTHOLOGUE AFUA_6G10090)"/>
    <property type="match status" value="1"/>
</dbReference>
<dbReference type="Gene3D" id="3.40.50.720">
    <property type="entry name" value="NAD(P)-binding Rossmann-like Domain"/>
    <property type="match status" value="2"/>
</dbReference>
<keyword evidence="8" id="KW-1185">Reference proteome</keyword>
<feature type="domain" description="D-isomer specific 2-hydroxyacid dehydrogenase catalytic" evidence="5">
    <location>
        <begin position="29"/>
        <end position="308"/>
    </location>
</feature>
<dbReference type="GO" id="GO:0051287">
    <property type="term" value="F:NAD binding"/>
    <property type="evidence" value="ECO:0007669"/>
    <property type="project" value="InterPro"/>
</dbReference>
<dbReference type="PANTHER" id="PTHR42789">
    <property type="entry name" value="D-ISOMER SPECIFIC 2-HYDROXYACID DEHYDROGENASE FAMILY PROTEIN (AFU_ORTHOLOGUE AFUA_6G10090)"/>
    <property type="match status" value="1"/>
</dbReference>